<name>A0A8S5V3E0_9CAUD</name>
<evidence type="ECO:0000313" key="2">
    <source>
        <dbReference type="EMBL" id="DAG01249.1"/>
    </source>
</evidence>
<evidence type="ECO:0000256" key="1">
    <source>
        <dbReference type="SAM" id="Phobius"/>
    </source>
</evidence>
<accession>A0A8S5V3E0</accession>
<proteinExistence type="predicted"/>
<dbReference type="EMBL" id="BK016189">
    <property type="protein sequence ID" value="DAG01249.1"/>
    <property type="molecule type" value="Genomic_DNA"/>
</dbReference>
<sequence length="45" mass="4715">MRPLNHKLVVAIKIIIIIVLLVVSLLNGDVGTVDALLRAAVGGLL</sequence>
<organism evidence="2">
    <name type="scientific">Caudovirales sp. ctVfb8</name>
    <dbReference type="NCBI Taxonomy" id="2825766"/>
    <lineage>
        <taxon>Viruses</taxon>
        <taxon>Duplodnaviria</taxon>
        <taxon>Heunggongvirae</taxon>
        <taxon>Uroviricota</taxon>
        <taxon>Caudoviricetes</taxon>
    </lineage>
</organism>
<keyword evidence="1" id="KW-0812">Transmembrane</keyword>
<feature type="transmembrane region" description="Helical" evidence="1">
    <location>
        <begin position="7"/>
        <end position="26"/>
    </location>
</feature>
<keyword evidence="1" id="KW-0472">Membrane</keyword>
<reference evidence="2" key="1">
    <citation type="journal article" date="2021" name="Proc. Natl. Acad. Sci. U.S.A.">
        <title>A Catalog of Tens of Thousands of Viruses from Human Metagenomes Reveals Hidden Associations with Chronic Diseases.</title>
        <authorList>
            <person name="Tisza M.J."/>
            <person name="Buck C.B."/>
        </authorList>
    </citation>
    <scope>NUCLEOTIDE SEQUENCE</scope>
    <source>
        <strain evidence="2">CtVfb8</strain>
    </source>
</reference>
<keyword evidence="1" id="KW-1133">Transmembrane helix</keyword>
<protein>
    <submittedName>
        <fullName evidence="2">Toxin Ibs, type I toxin-antitoxin system</fullName>
    </submittedName>
</protein>